<dbReference type="SUPFAM" id="SSF53474">
    <property type="entry name" value="alpha/beta-Hydrolases"/>
    <property type="match status" value="1"/>
</dbReference>
<evidence type="ECO:0000313" key="3">
    <source>
        <dbReference type="Proteomes" id="UP000271573"/>
    </source>
</evidence>
<dbReference type="PANTHER" id="PTHR46438">
    <property type="entry name" value="ALPHA/BETA-HYDROLASES SUPERFAMILY PROTEIN"/>
    <property type="match status" value="1"/>
</dbReference>
<organism evidence="2 3">
    <name type="scientific">Nocardioides baekrokdamisoli</name>
    <dbReference type="NCBI Taxonomy" id="1804624"/>
    <lineage>
        <taxon>Bacteria</taxon>
        <taxon>Bacillati</taxon>
        <taxon>Actinomycetota</taxon>
        <taxon>Actinomycetes</taxon>
        <taxon>Propionibacteriales</taxon>
        <taxon>Nocardioidaceae</taxon>
        <taxon>Nocardioides</taxon>
    </lineage>
</organism>
<dbReference type="InterPro" id="IPR029058">
    <property type="entry name" value="AB_hydrolase_fold"/>
</dbReference>
<dbReference type="AlphaFoldDB" id="A0A3G9J132"/>
<proteinExistence type="predicted"/>
<keyword evidence="2" id="KW-0378">Hydrolase</keyword>
<evidence type="ECO:0000259" key="1">
    <source>
        <dbReference type="Pfam" id="PF12697"/>
    </source>
</evidence>
<dbReference type="OrthoDB" id="27092at2"/>
<dbReference type="PANTHER" id="PTHR46438:SF11">
    <property type="entry name" value="LIPASE-RELATED"/>
    <property type="match status" value="1"/>
</dbReference>
<dbReference type="Gene3D" id="3.40.50.1820">
    <property type="entry name" value="alpha/beta hydrolase"/>
    <property type="match status" value="1"/>
</dbReference>
<gene>
    <name evidence="2" type="ORF">Back2_14610</name>
</gene>
<protein>
    <submittedName>
        <fullName evidence="2">Hydrolase</fullName>
    </submittedName>
</protein>
<dbReference type="GO" id="GO:0016787">
    <property type="term" value="F:hydrolase activity"/>
    <property type="evidence" value="ECO:0007669"/>
    <property type="project" value="UniProtKB-KW"/>
</dbReference>
<sequence length="285" mass="30746">MRKSLARVAQGGAVVVLAYEVHGTGEPIVLIHGVGHRRQAWDPIVPLLANDFQVITIDLPGFGESGPLVMKKGHAEDALRKELIETVAFLGIENPHVVGNSLGGLIALEIAHDGRAKSATALSPAGFWDGEADFTYINLLFNSVLTAATFARPIARPLLSTALGRKVLLSWLNTHAENIPPEVAYGDFKALAAAAPNVRRLLAEHYQFEGDIDVPATVAWSEKDRVLLPYQARRAARLLPNAQHITLAGVGHVPMWDDPELVAETIRDTVARASAPARKKKVARA</sequence>
<dbReference type="Proteomes" id="UP000271573">
    <property type="component" value="Chromosome"/>
</dbReference>
<name>A0A3G9J132_9ACTN</name>
<accession>A0A3G9J132</accession>
<dbReference type="PRINTS" id="PR00111">
    <property type="entry name" value="ABHYDROLASE"/>
</dbReference>
<dbReference type="InterPro" id="IPR000073">
    <property type="entry name" value="AB_hydrolase_1"/>
</dbReference>
<reference evidence="2 3" key="1">
    <citation type="submission" date="2018-11" db="EMBL/GenBank/DDBJ databases">
        <title>Complete genome sequence of Nocardioides baekrokdamisoli strain KCTC 39748.</title>
        <authorList>
            <person name="Kang S.W."/>
            <person name="Lee K.C."/>
            <person name="Kim K.K."/>
            <person name="Kim J.S."/>
            <person name="Kim D.S."/>
            <person name="Ko S.H."/>
            <person name="Yang S.H."/>
            <person name="Shin Y.K."/>
            <person name="Lee J.S."/>
        </authorList>
    </citation>
    <scope>NUCLEOTIDE SEQUENCE [LARGE SCALE GENOMIC DNA]</scope>
    <source>
        <strain evidence="2 3">KCTC 39748</strain>
    </source>
</reference>
<feature type="domain" description="AB hydrolase-1" evidence="1">
    <location>
        <begin position="28"/>
        <end position="264"/>
    </location>
</feature>
<dbReference type="Pfam" id="PF12697">
    <property type="entry name" value="Abhydrolase_6"/>
    <property type="match status" value="1"/>
</dbReference>
<keyword evidence="3" id="KW-1185">Reference proteome</keyword>
<dbReference type="KEGG" id="nbe:Back2_14610"/>
<evidence type="ECO:0000313" key="2">
    <source>
        <dbReference type="EMBL" id="BBH17174.1"/>
    </source>
</evidence>
<dbReference type="EMBL" id="AP019307">
    <property type="protein sequence ID" value="BBH17174.1"/>
    <property type="molecule type" value="Genomic_DNA"/>
</dbReference>